<name>A0A091BX58_9ENTE</name>
<sequence length="381" mass="43675">MQKLVTFPNETLDFSEKAVITLTMPLHVTDVSSEKDTIQLRNLLDEASDNLKQSDVFDRDESLTLIDQVEATREYEDELVDSDGGLILYITTENAYYYHVDVAPVNGVTYDHRPNIIPLIKNYQYTRNYHVLLLNQEGIRLLEKSGGQLFEIDLKENDEDASAAQDAALGAESTSTAHDFGSKDTSEAGAGEFNSEHNDSIFEKQYDLKHYFSTVDHYIERNYSNKTGFPLILFGVKENQNIFREVSENDYLLDENIDESASQLHDDQIQERVKEKEEEIIQKQEDELIERFEETTPEYRVDDIPQDLALSGMQGQIEELIVEEDYEPTGSIDGNGAYQENDRTDFLYQLVNFVLNADGKVYILPEEKMPEGVKLSARLRF</sequence>
<dbReference type="AlphaFoldDB" id="A0A091BX58"/>
<evidence type="ECO:0000313" key="4">
    <source>
        <dbReference type="Proteomes" id="UP000029380"/>
    </source>
</evidence>
<feature type="domain" description="Bacterial archaeo-eukaryotic release factor family 6" evidence="2">
    <location>
        <begin position="128"/>
        <end position="275"/>
    </location>
</feature>
<comment type="caution">
    <text evidence="3">The sequence shown here is derived from an EMBL/GenBank/DDBJ whole genome shotgun (WGS) entry which is preliminary data.</text>
</comment>
<evidence type="ECO:0000259" key="2">
    <source>
        <dbReference type="Pfam" id="PF18848"/>
    </source>
</evidence>
<dbReference type="EMBL" id="JPVU01000306">
    <property type="protein sequence ID" value="KFN89055.1"/>
    <property type="molecule type" value="Genomic_DNA"/>
</dbReference>
<protein>
    <recommendedName>
        <fullName evidence="2">Bacterial archaeo-eukaryotic release factor family 6 domain-containing protein</fullName>
    </recommendedName>
</protein>
<dbReference type="PATRIC" id="fig|1302649.3.peg.2571"/>
<dbReference type="OrthoDB" id="4393931at2"/>
<gene>
    <name evidence="3" type="ORF">TMUPMC115_2591</name>
</gene>
<evidence type="ECO:0000313" key="3">
    <source>
        <dbReference type="EMBL" id="KFN89055.1"/>
    </source>
</evidence>
<reference evidence="3 4" key="1">
    <citation type="submission" date="2014-08" db="EMBL/GenBank/DDBJ databases">
        <title>Genome sequence of Tetragenococcus muriaticus.</title>
        <authorList>
            <person name="Chuea-nongthon C."/>
            <person name="Rodtong S."/>
            <person name="Yongsawatdigul J."/>
            <person name="Steele J.L."/>
            <person name="Liu X.-y."/>
            <person name="Speers J."/>
            <person name="Glasner J.D."/>
            <person name="Neeno-Eckwall E.C."/>
        </authorList>
    </citation>
    <scope>NUCLEOTIDE SEQUENCE [LARGE SCALE GENOMIC DNA]</scope>
    <source>
        <strain evidence="3 4">PMC-11-5</strain>
    </source>
</reference>
<feature type="region of interest" description="Disordered" evidence="1">
    <location>
        <begin position="161"/>
        <end position="194"/>
    </location>
</feature>
<dbReference type="Pfam" id="PF18848">
    <property type="entry name" value="baeRF_family6"/>
    <property type="match status" value="1"/>
</dbReference>
<accession>A0A091BX58</accession>
<organism evidence="3 4">
    <name type="scientific">Tetragenococcus muriaticus PMC-11-5</name>
    <dbReference type="NCBI Taxonomy" id="1302649"/>
    <lineage>
        <taxon>Bacteria</taxon>
        <taxon>Bacillati</taxon>
        <taxon>Bacillota</taxon>
        <taxon>Bacilli</taxon>
        <taxon>Lactobacillales</taxon>
        <taxon>Enterococcaceae</taxon>
        <taxon>Tetragenococcus</taxon>
    </lineage>
</organism>
<feature type="compositionally biased region" description="Low complexity" evidence="1">
    <location>
        <begin position="162"/>
        <end position="172"/>
    </location>
</feature>
<proteinExistence type="predicted"/>
<dbReference type="Proteomes" id="UP000029380">
    <property type="component" value="Unassembled WGS sequence"/>
</dbReference>
<evidence type="ECO:0000256" key="1">
    <source>
        <dbReference type="SAM" id="MobiDB-lite"/>
    </source>
</evidence>
<dbReference type="InterPro" id="IPR040628">
    <property type="entry name" value="BaeRF_family6"/>
</dbReference>